<feature type="transmembrane region" description="Helical" evidence="1">
    <location>
        <begin position="82"/>
        <end position="100"/>
    </location>
</feature>
<name>A0A1W2EAF0_9SPHI</name>
<feature type="transmembrane region" description="Helical" evidence="1">
    <location>
        <begin position="240"/>
        <end position="259"/>
    </location>
</feature>
<keyword evidence="1" id="KW-0812">Transmembrane</keyword>
<feature type="transmembrane region" description="Helical" evidence="1">
    <location>
        <begin position="106"/>
        <end position="121"/>
    </location>
</feature>
<feature type="transmembrane region" description="Helical" evidence="1">
    <location>
        <begin position="327"/>
        <end position="345"/>
    </location>
</feature>
<protein>
    <submittedName>
        <fullName evidence="2">Uncharacterized protein</fullName>
    </submittedName>
</protein>
<feature type="transmembrane region" description="Helical" evidence="1">
    <location>
        <begin position="181"/>
        <end position="200"/>
    </location>
</feature>
<keyword evidence="1" id="KW-0472">Membrane</keyword>
<organism evidence="2 3">
    <name type="scientific">Pedobacter africanus</name>
    <dbReference type="NCBI Taxonomy" id="151894"/>
    <lineage>
        <taxon>Bacteria</taxon>
        <taxon>Pseudomonadati</taxon>
        <taxon>Bacteroidota</taxon>
        <taxon>Sphingobacteriia</taxon>
        <taxon>Sphingobacteriales</taxon>
        <taxon>Sphingobacteriaceae</taxon>
        <taxon>Pedobacter</taxon>
    </lineage>
</organism>
<dbReference type="OrthoDB" id="235490at2"/>
<evidence type="ECO:0000313" key="2">
    <source>
        <dbReference type="EMBL" id="SMD06780.1"/>
    </source>
</evidence>
<feature type="transmembrane region" description="Helical" evidence="1">
    <location>
        <begin position="212"/>
        <end position="234"/>
    </location>
</feature>
<proteinExistence type="predicted"/>
<keyword evidence="1" id="KW-1133">Transmembrane helix</keyword>
<dbReference type="AlphaFoldDB" id="A0A1W2EAF0"/>
<keyword evidence="3" id="KW-1185">Reference proteome</keyword>
<gene>
    <name evidence="2" type="ORF">SAMN04488524_4643</name>
</gene>
<dbReference type="STRING" id="151894.SAMN04488524_4643"/>
<evidence type="ECO:0000256" key="1">
    <source>
        <dbReference type="SAM" id="Phobius"/>
    </source>
</evidence>
<accession>A0A1W2EAF0</accession>
<feature type="transmembrane region" description="Helical" evidence="1">
    <location>
        <begin position="21"/>
        <end position="39"/>
    </location>
</feature>
<reference evidence="3" key="1">
    <citation type="submission" date="2017-04" db="EMBL/GenBank/DDBJ databases">
        <authorList>
            <person name="Varghese N."/>
            <person name="Submissions S."/>
        </authorList>
    </citation>
    <scope>NUCLEOTIDE SEQUENCE [LARGE SCALE GENOMIC DNA]</scope>
    <source>
        <strain evidence="3">DSM 12126</strain>
    </source>
</reference>
<dbReference type="RefSeq" id="WP_084241418.1">
    <property type="nucleotide sequence ID" value="NZ_FWXT01000005.1"/>
</dbReference>
<sequence length="357" mass="42145">MIKNENRTAQPWLNSAWSDSIFILLPPFLSLLLVCLFPEKFKVTPLMPVMYWFFLVVFIDVAHVYSTLYRTYFNPERFRKESGLLIGIPLVCYFSGVLLYHIDGLLFWRMLAYLAVFHFIRQQYGFMRLYSRTESTSSMMKMIDSTAIYTATVYPILYWHFGESRNFNWFVADDFIHFPSTTLTSLFTGLYFIVIVVYLLKEVWLSLKCRRINLPRNLLILGTFLSWYFGIVYFNGDMAFTTLNVISHGIPYMALIWFFEKKNYGKETRRTGQLQRITFGKYGVLVFMLTILLLAYLEEGLWDGFIWKEHTHVFSLFSALPQIEGNLLTLLIPLLALPQSTHYVLDGFIWRNKDRHT</sequence>
<feature type="transmembrane region" description="Helical" evidence="1">
    <location>
        <begin position="51"/>
        <end position="70"/>
    </location>
</feature>
<evidence type="ECO:0000313" key="3">
    <source>
        <dbReference type="Proteomes" id="UP000192756"/>
    </source>
</evidence>
<feature type="transmembrane region" description="Helical" evidence="1">
    <location>
        <begin position="142"/>
        <end position="161"/>
    </location>
</feature>
<dbReference type="Proteomes" id="UP000192756">
    <property type="component" value="Unassembled WGS sequence"/>
</dbReference>
<feature type="transmembrane region" description="Helical" evidence="1">
    <location>
        <begin position="279"/>
        <end position="297"/>
    </location>
</feature>
<dbReference type="EMBL" id="FWXT01000005">
    <property type="protein sequence ID" value="SMD06780.1"/>
    <property type="molecule type" value="Genomic_DNA"/>
</dbReference>